<evidence type="ECO:0000313" key="3">
    <source>
        <dbReference type="Proteomes" id="UP000628984"/>
    </source>
</evidence>
<accession>A0A918IKL3</accession>
<proteinExistence type="predicted"/>
<dbReference type="RefSeq" id="WP_189631814.1">
    <property type="nucleotide sequence ID" value="NZ_BMYQ01000001.1"/>
</dbReference>
<dbReference type="Proteomes" id="UP000628984">
    <property type="component" value="Unassembled WGS sequence"/>
</dbReference>
<feature type="region of interest" description="Disordered" evidence="1">
    <location>
        <begin position="25"/>
        <end position="46"/>
    </location>
</feature>
<protein>
    <submittedName>
        <fullName evidence="2">Uncharacterized protein</fullName>
    </submittedName>
</protein>
<sequence>MQTTLAFAPTPEDLDDVSFTVPILSFTPPPPKPAPVQTPVAGTPDR</sequence>
<evidence type="ECO:0000313" key="2">
    <source>
        <dbReference type="EMBL" id="GGW21189.1"/>
    </source>
</evidence>
<name>A0A918IKL3_9RHOB</name>
<keyword evidence="3" id="KW-1185">Reference proteome</keyword>
<reference evidence="2" key="2">
    <citation type="submission" date="2020-09" db="EMBL/GenBank/DDBJ databases">
        <authorList>
            <person name="Sun Q."/>
            <person name="Kim S."/>
        </authorList>
    </citation>
    <scope>NUCLEOTIDE SEQUENCE</scope>
    <source>
        <strain evidence="2">KCTC 23714</strain>
    </source>
</reference>
<reference evidence="2" key="1">
    <citation type="journal article" date="2014" name="Int. J. Syst. Evol. Microbiol.">
        <title>Complete genome sequence of Corynebacterium casei LMG S-19264T (=DSM 44701T), isolated from a smear-ripened cheese.</title>
        <authorList>
            <consortium name="US DOE Joint Genome Institute (JGI-PGF)"/>
            <person name="Walter F."/>
            <person name="Albersmeier A."/>
            <person name="Kalinowski J."/>
            <person name="Ruckert C."/>
        </authorList>
    </citation>
    <scope>NUCLEOTIDE SEQUENCE</scope>
    <source>
        <strain evidence="2">KCTC 23714</strain>
    </source>
</reference>
<dbReference type="EMBL" id="BMYQ01000001">
    <property type="protein sequence ID" value="GGW21189.1"/>
    <property type="molecule type" value="Genomic_DNA"/>
</dbReference>
<feature type="compositionally biased region" description="Low complexity" evidence="1">
    <location>
        <begin position="37"/>
        <end position="46"/>
    </location>
</feature>
<gene>
    <name evidence="2" type="ORF">GCM10011452_00550</name>
</gene>
<comment type="caution">
    <text evidence="2">The sequence shown here is derived from an EMBL/GenBank/DDBJ whole genome shotgun (WGS) entry which is preliminary data.</text>
</comment>
<dbReference type="AlphaFoldDB" id="A0A918IKL3"/>
<organism evidence="2 3">
    <name type="scientific">Gemmobacter lanyuensis</name>
    <dbReference type="NCBI Taxonomy" id="1054497"/>
    <lineage>
        <taxon>Bacteria</taxon>
        <taxon>Pseudomonadati</taxon>
        <taxon>Pseudomonadota</taxon>
        <taxon>Alphaproteobacteria</taxon>
        <taxon>Rhodobacterales</taxon>
        <taxon>Paracoccaceae</taxon>
        <taxon>Gemmobacter</taxon>
    </lineage>
</organism>
<evidence type="ECO:0000256" key="1">
    <source>
        <dbReference type="SAM" id="MobiDB-lite"/>
    </source>
</evidence>
<feature type="compositionally biased region" description="Pro residues" evidence="1">
    <location>
        <begin position="27"/>
        <end position="36"/>
    </location>
</feature>